<gene>
    <name evidence="1" type="ORF">APLA_LOCUS17012</name>
</gene>
<protein>
    <submittedName>
        <fullName evidence="1">Uncharacterized protein</fullName>
    </submittedName>
</protein>
<dbReference type="AlphaFoldDB" id="A0A8S1BBX2"/>
<organism evidence="1 2">
    <name type="scientific">Arctia plantaginis</name>
    <name type="common">Wood tiger moth</name>
    <name type="synonym">Phalaena plantaginis</name>
    <dbReference type="NCBI Taxonomy" id="874455"/>
    <lineage>
        <taxon>Eukaryota</taxon>
        <taxon>Metazoa</taxon>
        <taxon>Ecdysozoa</taxon>
        <taxon>Arthropoda</taxon>
        <taxon>Hexapoda</taxon>
        <taxon>Insecta</taxon>
        <taxon>Pterygota</taxon>
        <taxon>Neoptera</taxon>
        <taxon>Endopterygota</taxon>
        <taxon>Lepidoptera</taxon>
        <taxon>Glossata</taxon>
        <taxon>Ditrysia</taxon>
        <taxon>Noctuoidea</taxon>
        <taxon>Erebidae</taxon>
        <taxon>Arctiinae</taxon>
        <taxon>Arctia</taxon>
    </lineage>
</organism>
<keyword evidence="2" id="KW-1185">Reference proteome</keyword>
<dbReference type="EMBL" id="CADEBC010000608">
    <property type="protein sequence ID" value="CAB3259309.1"/>
    <property type="molecule type" value="Genomic_DNA"/>
</dbReference>
<reference evidence="1 2" key="1">
    <citation type="submission" date="2020-04" db="EMBL/GenBank/DDBJ databases">
        <authorList>
            <person name="Wallbank WR R."/>
            <person name="Pardo Diaz C."/>
            <person name="Kozak K."/>
            <person name="Martin S."/>
            <person name="Jiggins C."/>
            <person name="Moest M."/>
            <person name="Warren A I."/>
            <person name="Byers J.R.P. K."/>
            <person name="Montejo-Kovacevich G."/>
            <person name="Yen C E."/>
        </authorList>
    </citation>
    <scope>NUCLEOTIDE SEQUENCE [LARGE SCALE GENOMIC DNA]</scope>
</reference>
<name>A0A8S1BBX2_ARCPL</name>
<dbReference type="OrthoDB" id="10477938at2759"/>
<proteinExistence type="predicted"/>
<accession>A0A8S1BBX2</accession>
<evidence type="ECO:0000313" key="1">
    <source>
        <dbReference type="EMBL" id="CAB3259309.1"/>
    </source>
</evidence>
<evidence type="ECO:0000313" key="2">
    <source>
        <dbReference type="Proteomes" id="UP000494106"/>
    </source>
</evidence>
<comment type="caution">
    <text evidence="1">The sequence shown here is derived from an EMBL/GenBank/DDBJ whole genome shotgun (WGS) entry which is preliminary data.</text>
</comment>
<dbReference type="Proteomes" id="UP000494106">
    <property type="component" value="Unassembled WGS sequence"/>
</dbReference>
<sequence length="174" mass="19263">MAVKLSANAANKTQRKLNISVHDPAIALVALRRWLLADQTQVNGSYRRNNGMPSARLPKSLLPLLYEDPVELGFLVRDFSSLRTPTQLPRLLAPLIQSCKGSRLQVPRWSSGQETRRLKSTLYPLMSLMASTCCGILGPPILGPHKGSWDAQCVESPARVIRVAPTNLGTRRRK</sequence>